<dbReference type="Proteomes" id="UP000218542">
    <property type="component" value="Unassembled WGS sequence"/>
</dbReference>
<dbReference type="Pfam" id="PF10040">
    <property type="entry name" value="CRISPR_Cas6"/>
    <property type="match status" value="1"/>
</dbReference>
<name>A0A286U221_9BACT</name>
<dbReference type="EMBL" id="BAOS01000028">
    <property type="protein sequence ID" value="GAX62165.1"/>
    <property type="molecule type" value="Genomic_DNA"/>
</dbReference>
<dbReference type="InterPro" id="IPR019267">
    <property type="entry name" value="CRISPR-assoc_Cas6_C"/>
</dbReference>
<keyword evidence="3" id="KW-1185">Reference proteome</keyword>
<comment type="caution">
    <text evidence="2">The sequence shown here is derived from an EMBL/GenBank/DDBJ whole genome shotgun (WGS) entry which is preliminary data.</text>
</comment>
<proteinExistence type="predicted"/>
<evidence type="ECO:0000313" key="2">
    <source>
        <dbReference type="EMBL" id="GAX62165.1"/>
    </source>
</evidence>
<dbReference type="Gene3D" id="3.30.70.1900">
    <property type="match status" value="1"/>
</dbReference>
<evidence type="ECO:0000313" key="3">
    <source>
        <dbReference type="Proteomes" id="UP000218542"/>
    </source>
</evidence>
<evidence type="ECO:0000259" key="1">
    <source>
        <dbReference type="Pfam" id="PF10040"/>
    </source>
</evidence>
<reference evidence="3" key="1">
    <citation type="journal article" date="2017" name="Environ. Microbiol. Rep.">
        <title>Genetic Diversity of Marine Anaerobic Ammonium-Oxidizing Bacteria as Revealed by Genomic and Proteomic Analyses of 'Candidatus Scalindua japonica'.</title>
        <authorList>
            <person name="Oshiki M."/>
            <person name="Mizuto K."/>
            <person name="Kimura Z."/>
            <person name="Kindaichi T."/>
            <person name="Satoh H."/>
            <person name="Okabe S."/>
        </authorList>
    </citation>
    <scope>NUCLEOTIDE SEQUENCE [LARGE SCALE GENOMIC DNA]</scope>
    <source>
        <strain evidence="3">husup-a2</strain>
    </source>
</reference>
<gene>
    <name evidence="2" type="ORF">SCALIN_C28_0369</name>
</gene>
<protein>
    <recommendedName>
        <fullName evidence="1">CRISPR-associated protein Cas6 C-terminal domain-containing protein</fullName>
    </recommendedName>
</protein>
<dbReference type="AlphaFoldDB" id="A0A286U221"/>
<accession>A0A286U221</accession>
<organism evidence="2 3">
    <name type="scientific">Candidatus Scalindua japonica</name>
    <dbReference type="NCBI Taxonomy" id="1284222"/>
    <lineage>
        <taxon>Bacteria</taxon>
        <taxon>Pseudomonadati</taxon>
        <taxon>Planctomycetota</taxon>
        <taxon>Candidatus Brocadiia</taxon>
        <taxon>Candidatus Brocadiales</taxon>
        <taxon>Candidatus Scalinduaceae</taxon>
        <taxon>Candidatus Scalindua</taxon>
    </lineage>
</organism>
<feature type="domain" description="CRISPR-associated protein Cas6 C-terminal" evidence="1">
    <location>
        <begin position="146"/>
        <end position="267"/>
    </location>
</feature>
<sequence>MVKATCVYSYIFETSPPEETEILRLYKNVPHPFVIEPALTLQRLFKKGEEITFDLVLIGKAIQYLPYFIYTFDELGRIGIGKGKGKFHLKSVTSEVEGSDQEERSEAAIKNSIIYSGEEKILHNHFRVMTAKDISPLNNSLSKITIEFLTPTRMVFKERLVKELEFHHMIRTLLRRVSSLSYFHCDELLDLDFKALIEKAESITCTERKTRWYDWQRYSARQETRMKMGGFIGKTVFEGDIEEVMPLVALGEYIHVGKGTVYGLGKYKVINNDDALKAVVSFN</sequence>